<proteinExistence type="predicted"/>
<protein>
    <submittedName>
        <fullName evidence="2">Lipocalin-like domain-containing protein</fullName>
    </submittedName>
</protein>
<dbReference type="InterPro" id="IPR023374">
    <property type="entry name" value="AttH-like_dom_sf"/>
</dbReference>
<name>A0ABT7FBV6_9RHOB</name>
<feature type="domain" description="AttH" evidence="1">
    <location>
        <begin position="46"/>
        <end position="215"/>
    </location>
</feature>
<dbReference type="InterPro" id="IPR010791">
    <property type="entry name" value="AttH_dom"/>
</dbReference>
<evidence type="ECO:0000259" key="1">
    <source>
        <dbReference type="Pfam" id="PF07143"/>
    </source>
</evidence>
<comment type="caution">
    <text evidence="2">The sequence shown here is derived from an EMBL/GenBank/DDBJ whole genome shotgun (WGS) entry which is preliminary data.</text>
</comment>
<sequence length="340" mass="37101">MLLQTTPLAAQGFAGLGADADGFAIPHPGAVLEFPADHGAHPDYRIEWWYLTATLKGDDGDPYGVQWTLFRSALRPDDGTGWQTPQLWMGHAAVTTRDQHHVAERLARGGIGQAGVTASPFAAWIDDWEMKAHPDTGISELTLSARGETFRYELALSAKGPLVLHGDQGYSVKSADGQASYYYSQPAYDVSGTLFLPDGPVEVTGQGWLDREWSTQPLSPDQTGWDWFSLSFDSGARMMGFQLRDSGAGYTSATWIGPDGQSQSFSDGALDVRPLKTERVSGRDIPMRWRVSLPDQGLDVEVAALNLNSWMDTSFPYWEGPVTISGSHSGQGYLEMTGYD</sequence>
<dbReference type="Gene3D" id="2.40.370.10">
    <property type="entry name" value="AttH-like domain"/>
    <property type="match status" value="2"/>
</dbReference>
<reference evidence="2 3" key="1">
    <citation type="submission" date="2023-05" db="EMBL/GenBank/DDBJ databases">
        <title>Sedimentitalea sp. nov. JM2-8.</title>
        <authorList>
            <person name="Huang J."/>
        </authorList>
    </citation>
    <scope>NUCLEOTIDE SEQUENCE [LARGE SCALE GENOMIC DNA]</scope>
    <source>
        <strain evidence="2 3">JM2-8</strain>
    </source>
</reference>
<dbReference type="Pfam" id="PF17186">
    <property type="entry name" value="Lipocalin_9"/>
    <property type="match status" value="1"/>
</dbReference>
<dbReference type="EMBL" id="JASNJE010000005">
    <property type="protein sequence ID" value="MDK3072597.1"/>
    <property type="molecule type" value="Genomic_DNA"/>
</dbReference>
<dbReference type="Pfam" id="PF07143">
    <property type="entry name" value="CrtC"/>
    <property type="match status" value="1"/>
</dbReference>
<keyword evidence="3" id="KW-1185">Reference proteome</keyword>
<dbReference type="PANTHER" id="PTHR38591:SF1">
    <property type="entry name" value="BLL1000 PROTEIN"/>
    <property type="match status" value="1"/>
</dbReference>
<evidence type="ECO:0000313" key="2">
    <source>
        <dbReference type="EMBL" id="MDK3072597.1"/>
    </source>
</evidence>
<dbReference type="SUPFAM" id="SSF159245">
    <property type="entry name" value="AttH-like"/>
    <property type="match status" value="1"/>
</dbReference>
<dbReference type="Proteomes" id="UP001227126">
    <property type="component" value="Unassembled WGS sequence"/>
</dbReference>
<gene>
    <name evidence="2" type="ORF">QO034_05700</name>
</gene>
<organism evidence="2 3">
    <name type="scientific">Sedimentitalea xiamensis</name>
    <dbReference type="NCBI Taxonomy" id="3050037"/>
    <lineage>
        <taxon>Bacteria</taxon>
        <taxon>Pseudomonadati</taxon>
        <taxon>Pseudomonadota</taxon>
        <taxon>Alphaproteobacteria</taxon>
        <taxon>Rhodobacterales</taxon>
        <taxon>Paracoccaceae</taxon>
        <taxon>Sedimentitalea</taxon>
    </lineage>
</organism>
<accession>A0ABT7FBV6</accession>
<dbReference type="PANTHER" id="PTHR38591">
    <property type="entry name" value="HYDROLASE"/>
    <property type="match status" value="1"/>
</dbReference>
<evidence type="ECO:0000313" key="3">
    <source>
        <dbReference type="Proteomes" id="UP001227126"/>
    </source>
</evidence>